<keyword evidence="8" id="KW-1185">Reference proteome</keyword>
<dbReference type="PROSITE" id="PS51898">
    <property type="entry name" value="TYR_RECOMBINASE"/>
    <property type="match status" value="1"/>
</dbReference>
<protein>
    <submittedName>
        <fullName evidence="7">Site-specific recombinase XerD</fullName>
    </submittedName>
</protein>
<evidence type="ECO:0000313" key="7">
    <source>
        <dbReference type="EMBL" id="SKB95776.1"/>
    </source>
</evidence>
<dbReference type="InterPro" id="IPR013762">
    <property type="entry name" value="Integrase-like_cat_sf"/>
</dbReference>
<dbReference type="InterPro" id="IPR044068">
    <property type="entry name" value="CB"/>
</dbReference>
<keyword evidence="1" id="KW-0229">DNA integration</keyword>
<dbReference type="InterPro" id="IPR002104">
    <property type="entry name" value="Integrase_catalytic"/>
</dbReference>
<evidence type="ECO:0000313" key="8">
    <source>
        <dbReference type="Proteomes" id="UP000190897"/>
    </source>
</evidence>
<dbReference type="Proteomes" id="UP000190897">
    <property type="component" value="Unassembled WGS sequence"/>
</dbReference>
<keyword evidence="3" id="KW-0233">DNA recombination</keyword>
<feature type="domain" description="Core-binding (CB)" evidence="6">
    <location>
        <begin position="238"/>
        <end position="324"/>
    </location>
</feature>
<evidence type="ECO:0000256" key="4">
    <source>
        <dbReference type="PROSITE-ProRule" id="PRU01248"/>
    </source>
</evidence>
<dbReference type="AlphaFoldDB" id="A0A1T5FI64"/>
<dbReference type="Gene3D" id="1.10.150.130">
    <property type="match status" value="1"/>
</dbReference>
<name>A0A1T5FI64_9BACT</name>
<dbReference type="SUPFAM" id="SSF56349">
    <property type="entry name" value="DNA breaking-rejoining enzymes"/>
    <property type="match status" value="1"/>
</dbReference>
<reference evidence="8" key="1">
    <citation type="submission" date="2017-02" db="EMBL/GenBank/DDBJ databases">
        <authorList>
            <person name="Varghese N."/>
            <person name="Submissions S."/>
        </authorList>
    </citation>
    <scope>NUCLEOTIDE SEQUENCE [LARGE SCALE GENOMIC DNA]</scope>
    <source>
        <strain evidence="8">DSM 22270</strain>
    </source>
</reference>
<dbReference type="PANTHER" id="PTHR30349:SF90">
    <property type="entry name" value="TYROSINE RECOMBINASE XERD"/>
    <property type="match status" value="1"/>
</dbReference>
<dbReference type="PROSITE" id="PS51900">
    <property type="entry name" value="CB"/>
    <property type="match status" value="1"/>
</dbReference>
<dbReference type="STRING" id="651661.SAMN05660293_03232"/>
<organism evidence="7 8">
    <name type="scientific">Dyadobacter psychrophilus</name>
    <dbReference type="NCBI Taxonomy" id="651661"/>
    <lineage>
        <taxon>Bacteria</taxon>
        <taxon>Pseudomonadati</taxon>
        <taxon>Bacteroidota</taxon>
        <taxon>Cytophagia</taxon>
        <taxon>Cytophagales</taxon>
        <taxon>Spirosomataceae</taxon>
        <taxon>Dyadobacter</taxon>
    </lineage>
</organism>
<dbReference type="Pfam" id="PF00589">
    <property type="entry name" value="Phage_integrase"/>
    <property type="match status" value="1"/>
</dbReference>
<gene>
    <name evidence="7" type="ORF">SAMN05660293_03232</name>
</gene>
<feature type="domain" description="Tyr recombinase" evidence="5">
    <location>
        <begin position="347"/>
        <end position="531"/>
    </location>
</feature>
<evidence type="ECO:0000256" key="1">
    <source>
        <dbReference type="ARBA" id="ARBA00022908"/>
    </source>
</evidence>
<sequence>MLEKLIKRAYYLRRHLEAPLLEERENYLRQWADKGAARSSLKSVANYLLRIVEFLELGKAEAKISMESIEKSAKAWGGLHYNHPMKKKYSQTGEQRFIWFSIDWLKQICRLAPLIEEQEPLFMWLFERRHARMRQTSAPLLRERLDYLQYRVGLHASDSTLRKIAHYQLCIMELLPFRELRPVYSDEIERAAIEWASNPKVLLRKNNYSKVSELRFIHDATEWLRMLGCLVEKQATVSPFQQYQDRYLEYMGQQQGLAIGTIKGRSFILKDFLINLSKVVTEFSAIGPGIMDGILTLKHERDGLSRRTIQSYASVVRSFLRYAESQHWCFGGVADSILAPRVYRFDTLPSSPQWKDVQALFANCRTDDPTDIRDYAIMMLLAVYGLRRSEVANLALQDIDWNAEKIHLRRSKRSRPQVFPLASTVGTAMLRYLKDVRPEHCKLKELFIAQRSPYKALTPGAIYAIVNRRLKPLNLPIKHHGPHALRHACATHLINEGVSLKEISDHLGHRGLETTRIYSKVDLVNLRKVAEQNWESLL</sequence>
<accession>A0A1T5FI64</accession>
<dbReference type="EMBL" id="FUZA01000003">
    <property type="protein sequence ID" value="SKB95776.1"/>
    <property type="molecule type" value="Genomic_DNA"/>
</dbReference>
<proteinExistence type="predicted"/>
<evidence type="ECO:0000256" key="3">
    <source>
        <dbReference type="ARBA" id="ARBA00023172"/>
    </source>
</evidence>
<evidence type="ECO:0000256" key="2">
    <source>
        <dbReference type="ARBA" id="ARBA00023125"/>
    </source>
</evidence>
<evidence type="ECO:0000259" key="5">
    <source>
        <dbReference type="PROSITE" id="PS51898"/>
    </source>
</evidence>
<dbReference type="GO" id="GO:0006310">
    <property type="term" value="P:DNA recombination"/>
    <property type="evidence" value="ECO:0007669"/>
    <property type="project" value="UniProtKB-KW"/>
</dbReference>
<dbReference type="InterPro" id="IPR050090">
    <property type="entry name" value="Tyrosine_recombinase_XerCD"/>
</dbReference>
<dbReference type="PANTHER" id="PTHR30349">
    <property type="entry name" value="PHAGE INTEGRASE-RELATED"/>
    <property type="match status" value="1"/>
</dbReference>
<evidence type="ECO:0000259" key="6">
    <source>
        <dbReference type="PROSITE" id="PS51900"/>
    </source>
</evidence>
<dbReference type="RefSeq" id="WP_082215733.1">
    <property type="nucleotide sequence ID" value="NZ_FUZA01000003.1"/>
</dbReference>
<dbReference type="GO" id="GO:0015074">
    <property type="term" value="P:DNA integration"/>
    <property type="evidence" value="ECO:0007669"/>
    <property type="project" value="UniProtKB-KW"/>
</dbReference>
<dbReference type="GO" id="GO:0003677">
    <property type="term" value="F:DNA binding"/>
    <property type="evidence" value="ECO:0007669"/>
    <property type="project" value="UniProtKB-UniRule"/>
</dbReference>
<dbReference type="OrthoDB" id="9801717at2"/>
<dbReference type="Gene3D" id="1.10.443.10">
    <property type="entry name" value="Intergrase catalytic core"/>
    <property type="match status" value="1"/>
</dbReference>
<dbReference type="InterPro" id="IPR011010">
    <property type="entry name" value="DNA_brk_join_enz"/>
</dbReference>
<keyword evidence="2 4" id="KW-0238">DNA-binding</keyword>
<dbReference type="InterPro" id="IPR010998">
    <property type="entry name" value="Integrase_recombinase_N"/>
</dbReference>